<organism evidence="8 9">
    <name type="scientific">Tilletiopsis washingtonensis</name>
    <dbReference type="NCBI Taxonomy" id="58919"/>
    <lineage>
        <taxon>Eukaryota</taxon>
        <taxon>Fungi</taxon>
        <taxon>Dikarya</taxon>
        <taxon>Basidiomycota</taxon>
        <taxon>Ustilaginomycotina</taxon>
        <taxon>Exobasidiomycetes</taxon>
        <taxon>Entylomatales</taxon>
        <taxon>Entylomatales incertae sedis</taxon>
        <taxon>Tilletiopsis</taxon>
    </lineage>
</organism>
<dbReference type="STRING" id="58919.A0A316ZAJ4"/>
<dbReference type="PRINTS" id="PR00153">
    <property type="entry name" value="CSAPPISMRASE"/>
</dbReference>
<proteinExistence type="inferred from homology"/>
<dbReference type="Pfam" id="PF00160">
    <property type="entry name" value="Pro_isomerase"/>
    <property type="match status" value="1"/>
</dbReference>
<dbReference type="RefSeq" id="XP_025598880.1">
    <property type="nucleotide sequence ID" value="XM_025739869.1"/>
</dbReference>
<keyword evidence="3" id="KW-0539">Nucleus</keyword>
<dbReference type="SUPFAM" id="SSF50891">
    <property type="entry name" value="Cyclophilin-like"/>
    <property type="match status" value="1"/>
</dbReference>
<dbReference type="PROSITE" id="PS00170">
    <property type="entry name" value="CSA_PPIASE_1"/>
    <property type="match status" value="1"/>
</dbReference>
<feature type="non-terminal residue" evidence="8">
    <location>
        <position position="241"/>
    </location>
</feature>
<name>A0A316ZAJ4_9BASI</name>
<gene>
    <name evidence="8" type="ORF">FA09DRAFT_284410</name>
</gene>
<evidence type="ECO:0000256" key="4">
    <source>
        <dbReference type="ARBA" id="ARBA00038509"/>
    </source>
</evidence>
<dbReference type="GO" id="GO:0006457">
    <property type="term" value="P:protein folding"/>
    <property type="evidence" value="ECO:0007669"/>
    <property type="project" value="InterPro"/>
</dbReference>
<evidence type="ECO:0000256" key="1">
    <source>
        <dbReference type="ARBA" id="ARBA00000971"/>
    </source>
</evidence>
<evidence type="ECO:0000256" key="5">
    <source>
        <dbReference type="RuleBase" id="RU363019"/>
    </source>
</evidence>
<dbReference type="InterPro" id="IPR029000">
    <property type="entry name" value="Cyclophilin-like_dom_sf"/>
</dbReference>
<dbReference type="EMBL" id="KZ819291">
    <property type="protein sequence ID" value="PWN98601.1"/>
    <property type="molecule type" value="Genomic_DNA"/>
</dbReference>
<comment type="function">
    <text evidence="5">PPIases accelerate the folding of proteins. It catalyzes the cis-trans isomerization of proline imidic peptide bonds in oligopeptides.</text>
</comment>
<dbReference type="PANTHER" id="PTHR45625:SF6">
    <property type="entry name" value="SPLICEOSOME-ASSOCIATED PROTEIN CWC27 HOMOLOG"/>
    <property type="match status" value="1"/>
</dbReference>
<comment type="catalytic activity">
    <reaction evidence="1 5">
        <text>[protein]-peptidylproline (omega=180) = [protein]-peptidylproline (omega=0)</text>
        <dbReference type="Rhea" id="RHEA:16237"/>
        <dbReference type="Rhea" id="RHEA-COMP:10747"/>
        <dbReference type="Rhea" id="RHEA-COMP:10748"/>
        <dbReference type="ChEBI" id="CHEBI:83833"/>
        <dbReference type="ChEBI" id="CHEBI:83834"/>
        <dbReference type="EC" id="5.2.1.8"/>
    </reaction>
</comment>
<dbReference type="OrthoDB" id="442970at2759"/>
<dbReference type="InterPro" id="IPR020892">
    <property type="entry name" value="Cyclophilin-type_PPIase_CS"/>
</dbReference>
<dbReference type="GeneID" id="37267415"/>
<feature type="compositionally biased region" description="Basic and acidic residues" evidence="6">
    <location>
        <begin position="232"/>
        <end position="241"/>
    </location>
</feature>
<feature type="region of interest" description="Disordered" evidence="6">
    <location>
        <begin position="189"/>
        <end position="208"/>
    </location>
</feature>
<keyword evidence="9" id="KW-1185">Reference proteome</keyword>
<keyword evidence="5" id="KW-0697">Rotamase</keyword>
<dbReference type="GO" id="GO:0003755">
    <property type="term" value="F:peptidyl-prolyl cis-trans isomerase activity"/>
    <property type="evidence" value="ECO:0007669"/>
    <property type="project" value="UniProtKB-UniRule"/>
</dbReference>
<dbReference type="PROSITE" id="PS50072">
    <property type="entry name" value="CSA_PPIASE_2"/>
    <property type="match status" value="1"/>
</dbReference>
<evidence type="ECO:0000259" key="7">
    <source>
        <dbReference type="PROSITE" id="PS50072"/>
    </source>
</evidence>
<protein>
    <recommendedName>
        <fullName evidence="5">Peptidyl-prolyl cis-trans isomerase</fullName>
        <shortName evidence="5">PPIase</shortName>
        <ecNumber evidence="5">5.2.1.8</ecNumber>
    </recommendedName>
</protein>
<dbReference type="Gene3D" id="2.40.100.10">
    <property type="entry name" value="Cyclophilin-like"/>
    <property type="match status" value="1"/>
</dbReference>
<dbReference type="EC" id="5.2.1.8" evidence="5"/>
<keyword evidence="5" id="KW-0413">Isomerase</keyword>
<evidence type="ECO:0000256" key="6">
    <source>
        <dbReference type="SAM" id="MobiDB-lite"/>
    </source>
</evidence>
<comment type="subcellular location">
    <subcellularLocation>
        <location evidence="2">Nucleus</location>
    </subcellularLocation>
</comment>
<evidence type="ECO:0000256" key="3">
    <source>
        <dbReference type="ARBA" id="ARBA00023242"/>
    </source>
</evidence>
<accession>A0A316ZAJ4</accession>
<dbReference type="InterPro" id="IPR002130">
    <property type="entry name" value="Cyclophilin-type_PPIase_dom"/>
</dbReference>
<dbReference type="Proteomes" id="UP000245946">
    <property type="component" value="Unassembled WGS sequence"/>
</dbReference>
<dbReference type="InterPro" id="IPR044666">
    <property type="entry name" value="Cyclophilin_A-like"/>
</dbReference>
<dbReference type="GO" id="GO:0071013">
    <property type="term" value="C:catalytic step 2 spliceosome"/>
    <property type="evidence" value="ECO:0007669"/>
    <property type="project" value="TreeGrafter"/>
</dbReference>
<feature type="domain" description="PPIase cyclophilin-type" evidence="7">
    <location>
        <begin position="19"/>
        <end position="168"/>
    </location>
</feature>
<evidence type="ECO:0000256" key="2">
    <source>
        <dbReference type="ARBA" id="ARBA00004123"/>
    </source>
</evidence>
<evidence type="ECO:0000313" key="8">
    <source>
        <dbReference type="EMBL" id="PWN98601.1"/>
    </source>
</evidence>
<sequence>MSNIYNTEPPTTARCIMATTAGDLELELWAKECPLACRNFIQLCLEGYYDGVGFHRLVPGFIVQGGDPSGSGTGGESIYGEPFIDEPHQRLRFSRRGLLACANEGDRDTNGSQFFFTLDATPELQSRHTLFGRITGPSIYNLLSLASVEVLPGTGTPANIPRVLGVRVLEEPFGDIKPRITAEEKRAQEKARKAARRERKEREAKIGGVKNTSLLSFGEVEATTETFKGPKSSHDLLPEMR</sequence>
<comment type="similarity">
    <text evidence="4">Belongs to the cyclophilin-type PPIase family. CWC27 subfamily.</text>
</comment>
<dbReference type="AlphaFoldDB" id="A0A316ZAJ4"/>
<dbReference type="CDD" id="cd01925">
    <property type="entry name" value="cyclophilin_CeCYP16-like"/>
    <property type="match status" value="1"/>
</dbReference>
<feature type="region of interest" description="Disordered" evidence="6">
    <location>
        <begin position="220"/>
        <end position="241"/>
    </location>
</feature>
<reference evidence="8 9" key="1">
    <citation type="journal article" date="2018" name="Mol. Biol. Evol.">
        <title>Broad Genomic Sampling Reveals a Smut Pathogenic Ancestry of the Fungal Clade Ustilaginomycotina.</title>
        <authorList>
            <person name="Kijpornyongpan T."/>
            <person name="Mondo S.J."/>
            <person name="Barry K."/>
            <person name="Sandor L."/>
            <person name="Lee J."/>
            <person name="Lipzen A."/>
            <person name="Pangilinan J."/>
            <person name="LaButti K."/>
            <person name="Hainaut M."/>
            <person name="Henrissat B."/>
            <person name="Grigoriev I.V."/>
            <person name="Spatafora J.W."/>
            <person name="Aime M.C."/>
        </authorList>
    </citation>
    <scope>NUCLEOTIDE SEQUENCE [LARGE SCALE GENOMIC DNA]</scope>
    <source>
        <strain evidence="8 9">MCA 4186</strain>
    </source>
</reference>
<feature type="compositionally biased region" description="Basic and acidic residues" evidence="6">
    <location>
        <begin position="189"/>
        <end position="205"/>
    </location>
</feature>
<dbReference type="PANTHER" id="PTHR45625">
    <property type="entry name" value="PEPTIDYL-PROLYL CIS-TRANS ISOMERASE-RELATED"/>
    <property type="match status" value="1"/>
</dbReference>
<evidence type="ECO:0000313" key="9">
    <source>
        <dbReference type="Proteomes" id="UP000245946"/>
    </source>
</evidence>